<feature type="transmembrane region" description="Helical" evidence="1">
    <location>
        <begin position="40"/>
        <end position="58"/>
    </location>
</feature>
<evidence type="ECO:0000256" key="1">
    <source>
        <dbReference type="SAM" id="Phobius"/>
    </source>
</evidence>
<gene>
    <name evidence="3" type="ORF">SAMN05216252_106427</name>
</gene>
<dbReference type="RefSeq" id="WP_089224369.1">
    <property type="nucleotide sequence ID" value="NZ_FZOF01000006.1"/>
</dbReference>
<evidence type="ECO:0000313" key="4">
    <source>
        <dbReference type="Proteomes" id="UP000198280"/>
    </source>
</evidence>
<dbReference type="OrthoDB" id="4945834at2"/>
<evidence type="ECO:0000313" key="3">
    <source>
        <dbReference type="EMBL" id="SNS54498.1"/>
    </source>
</evidence>
<keyword evidence="1" id="KW-0472">Membrane</keyword>
<sequence length="147" mass="16315">MFNEDRYRTLPHPRGPFPGFPVSGGVGLATPSGDMRRPEAVWLLGPLTFGVYWLVWYYRANKELREFDPGIKVRPALAVLAVSLGALLLVPAVVSLYNTGCRIARAQRRAGLHDTVSGLKGLLLAPAFGLTSFYYQEQLNQVWVARN</sequence>
<keyword evidence="4" id="KW-1185">Reference proteome</keyword>
<dbReference type="InterPro" id="IPR025328">
    <property type="entry name" value="DUF4234"/>
</dbReference>
<proteinExistence type="predicted"/>
<feature type="transmembrane region" description="Helical" evidence="1">
    <location>
        <begin position="78"/>
        <end position="97"/>
    </location>
</feature>
<name>A0A239FDB6_9ACTN</name>
<dbReference type="EMBL" id="FZOF01000006">
    <property type="protein sequence ID" value="SNS54498.1"/>
    <property type="molecule type" value="Genomic_DNA"/>
</dbReference>
<keyword evidence="1" id="KW-1133">Transmembrane helix</keyword>
<dbReference type="AlphaFoldDB" id="A0A239FDB6"/>
<feature type="domain" description="DUF4234" evidence="2">
    <location>
        <begin position="40"/>
        <end position="104"/>
    </location>
</feature>
<dbReference type="Proteomes" id="UP000198280">
    <property type="component" value="Unassembled WGS sequence"/>
</dbReference>
<accession>A0A239FDB6</accession>
<reference evidence="3 4" key="1">
    <citation type="submission" date="2017-06" db="EMBL/GenBank/DDBJ databases">
        <authorList>
            <person name="Kim H.J."/>
            <person name="Triplett B.A."/>
        </authorList>
    </citation>
    <scope>NUCLEOTIDE SEQUENCE [LARGE SCALE GENOMIC DNA]</scope>
    <source>
        <strain evidence="3 4">CGMCC 4.1858</strain>
    </source>
</reference>
<dbReference type="Pfam" id="PF14018">
    <property type="entry name" value="DUF4234"/>
    <property type="match status" value="1"/>
</dbReference>
<protein>
    <recommendedName>
        <fullName evidence="2">DUF4234 domain-containing protein</fullName>
    </recommendedName>
</protein>
<keyword evidence="1" id="KW-0812">Transmembrane</keyword>
<organism evidence="3 4">
    <name type="scientific">Actinacidiphila glaucinigra</name>
    <dbReference type="NCBI Taxonomy" id="235986"/>
    <lineage>
        <taxon>Bacteria</taxon>
        <taxon>Bacillati</taxon>
        <taxon>Actinomycetota</taxon>
        <taxon>Actinomycetes</taxon>
        <taxon>Kitasatosporales</taxon>
        <taxon>Streptomycetaceae</taxon>
        <taxon>Actinacidiphila</taxon>
    </lineage>
</organism>
<evidence type="ECO:0000259" key="2">
    <source>
        <dbReference type="Pfam" id="PF14018"/>
    </source>
</evidence>